<sequence length="146" mass="16562">MLSDLNPYTKLKPLCPSRWTVRASSMNVLLINYSLIKAALTYIGQRRGYPAPKANGLHDQMEKFSTYFGLKSGNIINSIYLRFKQLIFPLLCMVEQFLLQTVNDSETVDETNTIGVNVIREFLADDIDAEKITKRTDDATGLFIGY</sequence>
<dbReference type="EMBL" id="CAJNRE010010038">
    <property type="protein sequence ID" value="CAF2087532.1"/>
    <property type="molecule type" value="Genomic_DNA"/>
</dbReference>
<gene>
    <name evidence="1" type="ORF">MBJ925_LOCUS19750</name>
</gene>
<protein>
    <submittedName>
        <fullName evidence="1">Uncharacterized protein</fullName>
    </submittedName>
</protein>
<reference evidence="1" key="1">
    <citation type="submission" date="2021-02" db="EMBL/GenBank/DDBJ databases">
        <authorList>
            <person name="Nowell W R."/>
        </authorList>
    </citation>
    <scope>NUCLEOTIDE SEQUENCE</scope>
</reference>
<accession>A0A816ST46</accession>
<dbReference type="AlphaFoldDB" id="A0A816ST46"/>
<organism evidence="1 2">
    <name type="scientific">Rotaria magnacalcarata</name>
    <dbReference type="NCBI Taxonomy" id="392030"/>
    <lineage>
        <taxon>Eukaryota</taxon>
        <taxon>Metazoa</taxon>
        <taxon>Spiralia</taxon>
        <taxon>Gnathifera</taxon>
        <taxon>Rotifera</taxon>
        <taxon>Eurotatoria</taxon>
        <taxon>Bdelloidea</taxon>
        <taxon>Philodinida</taxon>
        <taxon>Philodinidae</taxon>
        <taxon>Rotaria</taxon>
    </lineage>
</organism>
<evidence type="ECO:0000313" key="1">
    <source>
        <dbReference type="EMBL" id="CAF2087532.1"/>
    </source>
</evidence>
<name>A0A816ST46_9BILA</name>
<evidence type="ECO:0000313" key="2">
    <source>
        <dbReference type="Proteomes" id="UP000663824"/>
    </source>
</evidence>
<proteinExistence type="predicted"/>
<comment type="caution">
    <text evidence="1">The sequence shown here is derived from an EMBL/GenBank/DDBJ whole genome shotgun (WGS) entry which is preliminary data.</text>
</comment>
<dbReference type="Proteomes" id="UP000663824">
    <property type="component" value="Unassembled WGS sequence"/>
</dbReference>